<dbReference type="RefSeq" id="WP_109567980.1">
    <property type="nucleotide sequence ID" value="NZ_CP029463.1"/>
</dbReference>
<accession>A0A2U8QR67</accession>
<keyword evidence="2" id="KW-1185">Reference proteome</keyword>
<sequence length="218" mass="25582">MLDYHFVAFLDILGYSNMVKSDLEGPSGEEKYFQKLLDLHKETNSLKYEKLEFTLIQFSDSIIISAPFDHSSFHSFSKLIAEYQLKLLLRGILIRGGVTYGKHYYKDDFLFSSGLIDAYGIESKLARYPRIIISNDLFELMVSHKVNLEYTLNDNNYKIIDFIKTSSIEQVQISIINDIIEKLERNKNETISEKGLWLKEYINFKIPSTPFQYIRFRK</sequence>
<dbReference type="Proteomes" id="UP000245429">
    <property type="component" value="Chromosome"/>
</dbReference>
<dbReference type="OrthoDB" id="1326721at2"/>
<dbReference type="KEGG" id="fse:DI487_00910"/>
<organism evidence="1 2">
    <name type="scientific">Flavobacterium sediminis</name>
    <dbReference type="NCBI Taxonomy" id="2201181"/>
    <lineage>
        <taxon>Bacteria</taxon>
        <taxon>Pseudomonadati</taxon>
        <taxon>Bacteroidota</taxon>
        <taxon>Flavobacteriia</taxon>
        <taxon>Flavobacteriales</taxon>
        <taxon>Flavobacteriaceae</taxon>
        <taxon>Flavobacterium</taxon>
    </lineage>
</organism>
<gene>
    <name evidence="1" type="ORF">DI487_00910</name>
</gene>
<evidence type="ECO:0000313" key="2">
    <source>
        <dbReference type="Proteomes" id="UP000245429"/>
    </source>
</evidence>
<evidence type="ECO:0000313" key="1">
    <source>
        <dbReference type="EMBL" id="AWM12571.1"/>
    </source>
</evidence>
<dbReference type="AlphaFoldDB" id="A0A2U8QR67"/>
<dbReference type="EMBL" id="CP029463">
    <property type="protein sequence ID" value="AWM12571.1"/>
    <property type="molecule type" value="Genomic_DNA"/>
</dbReference>
<protein>
    <recommendedName>
        <fullName evidence="3">Guanylate cyclase domain-containing protein</fullName>
    </recommendedName>
</protein>
<name>A0A2U8QR67_9FLAO</name>
<proteinExistence type="predicted"/>
<evidence type="ECO:0008006" key="3">
    <source>
        <dbReference type="Google" id="ProtNLM"/>
    </source>
</evidence>
<reference evidence="1 2" key="1">
    <citation type="submission" date="2018-05" db="EMBL/GenBank/DDBJ databases">
        <title>Flavobacterium sp. MEBiC07310.</title>
        <authorList>
            <person name="Baek K."/>
        </authorList>
    </citation>
    <scope>NUCLEOTIDE SEQUENCE [LARGE SCALE GENOMIC DNA]</scope>
    <source>
        <strain evidence="1 2">MEBiC07310</strain>
    </source>
</reference>